<protein>
    <submittedName>
        <fullName evidence="1">Uncharacterized protein</fullName>
    </submittedName>
</protein>
<dbReference type="Proteomes" id="UP000785679">
    <property type="component" value="Unassembled WGS sequence"/>
</dbReference>
<keyword evidence="2" id="KW-1185">Reference proteome</keyword>
<accession>A0A8J8SY34</accession>
<comment type="caution">
    <text evidence="1">The sequence shown here is derived from an EMBL/GenBank/DDBJ whole genome shotgun (WGS) entry which is preliminary data.</text>
</comment>
<dbReference type="AlphaFoldDB" id="A0A8J8SY34"/>
<sequence>MFRNYQEYKIDYNEALYQSIRQKAGNIANQLTNRKLLYREKEIAKQIKLKIQINKQKTQSIEGNKPSSQLDDILENYIFKYMDKFNDKLEGWGDQINHKLDSIIDHITANGQPMQDENGYYFPESCMDEITIVSKNTNGPIDFQQMNTKAQIDLSIIFQYVVQFEQEKEKKQINLLD</sequence>
<name>A0A8J8SY34_HALGN</name>
<dbReference type="EMBL" id="RRYP01016574">
    <property type="protein sequence ID" value="TNV74885.1"/>
    <property type="molecule type" value="Genomic_DNA"/>
</dbReference>
<gene>
    <name evidence="1" type="ORF">FGO68_gene6884</name>
</gene>
<evidence type="ECO:0000313" key="1">
    <source>
        <dbReference type="EMBL" id="TNV74885.1"/>
    </source>
</evidence>
<organism evidence="1 2">
    <name type="scientific">Halteria grandinella</name>
    <dbReference type="NCBI Taxonomy" id="5974"/>
    <lineage>
        <taxon>Eukaryota</taxon>
        <taxon>Sar</taxon>
        <taxon>Alveolata</taxon>
        <taxon>Ciliophora</taxon>
        <taxon>Intramacronucleata</taxon>
        <taxon>Spirotrichea</taxon>
        <taxon>Stichotrichia</taxon>
        <taxon>Sporadotrichida</taxon>
        <taxon>Halteriidae</taxon>
        <taxon>Halteria</taxon>
    </lineage>
</organism>
<evidence type="ECO:0000313" key="2">
    <source>
        <dbReference type="Proteomes" id="UP000785679"/>
    </source>
</evidence>
<reference evidence="1" key="1">
    <citation type="submission" date="2019-06" db="EMBL/GenBank/DDBJ databases">
        <authorList>
            <person name="Zheng W."/>
        </authorList>
    </citation>
    <scope>NUCLEOTIDE SEQUENCE</scope>
    <source>
        <strain evidence="1">QDHG01</strain>
    </source>
</reference>
<proteinExistence type="predicted"/>
<dbReference type="OrthoDB" id="4033880at2759"/>